<feature type="region of interest" description="Disordered" evidence="1">
    <location>
        <begin position="237"/>
        <end position="312"/>
    </location>
</feature>
<dbReference type="RefSeq" id="XP_052949591.1">
    <property type="nucleotide sequence ID" value="XM_053090970.1"/>
</dbReference>
<reference evidence="2" key="1">
    <citation type="journal article" date="2022" name="G3 (Bethesda)">
        <title>High quality genome of the basidiomycete yeast Dioszegia hungarica PDD-24b-2 isolated from cloud water.</title>
        <authorList>
            <person name="Jarrige D."/>
            <person name="Haridas S."/>
            <person name="Bleykasten-Grosshans C."/>
            <person name="Joly M."/>
            <person name="Nadalig T."/>
            <person name="Sancelme M."/>
            <person name="Vuilleumier S."/>
            <person name="Grigoriev I.V."/>
            <person name="Amato P."/>
            <person name="Bringel F."/>
        </authorList>
    </citation>
    <scope>NUCLEOTIDE SEQUENCE</scope>
    <source>
        <strain evidence="2">PDD-24b-2</strain>
    </source>
</reference>
<keyword evidence="3" id="KW-1185">Reference proteome</keyword>
<dbReference type="GeneID" id="77730175"/>
<feature type="compositionally biased region" description="Gly residues" evidence="1">
    <location>
        <begin position="431"/>
        <end position="440"/>
    </location>
</feature>
<feature type="region of interest" description="Disordered" evidence="1">
    <location>
        <begin position="1"/>
        <end position="51"/>
    </location>
</feature>
<evidence type="ECO:0000313" key="3">
    <source>
        <dbReference type="Proteomes" id="UP001164286"/>
    </source>
</evidence>
<evidence type="ECO:0000313" key="2">
    <source>
        <dbReference type="EMBL" id="KAI9639814.1"/>
    </source>
</evidence>
<proteinExistence type="predicted"/>
<organism evidence="2 3">
    <name type="scientific">Dioszegia hungarica</name>
    <dbReference type="NCBI Taxonomy" id="4972"/>
    <lineage>
        <taxon>Eukaryota</taxon>
        <taxon>Fungi</taxon>
        <taxon>Dikarya</taxon>
        <taxon>Basidiomycota</taxon>
        <taxon>Agaricomycotina</taxon>
        <taxon>Tremellomycetes</taxon>
        <taxon>Tremellales</taxon>
        <taxon>Bulleribasidiaceae</taxon>
        <taxon>Dioszegia</taxon>
    </lineage>
</organism>
<feature type="compositionally biased region" description="Gly residues" evidence="1">
    <location>
        <begin position="464"/>
        <end position="474"/>
    </location>
</feature>
<comment type="caution">
    <text evidence="2">The sequence shown here is derived from an EMBL/GenBank/DDBJ whole genome shotgun (WGS) entry which is preliminary data.</text>
</comment>
<dbReference type="Proteomes" id="UP001164286">
    <property type="component" value="Unassembled WGS sequence"/>
</dbReference>
<dbReference type="AlphaFoldDB" id="A0AA38HHV8"/>
<evidence type="ECO:0000256" key="1">
    <source>
        <dbReference type="SAM" id="MobiDB-lite"/>
    </source>
</evidence>
<feature type="region of interest" description="Disordered" evidence="1">
    <location>
        <begin position="425"/>
        <end position="445"/>
    </location>
</feature>
<feature type="compositionally biased region" description="Low complexity" evidence="1">
    <location>
        <begin position="381"/>
        <end position="391"/>
    </location>
</feature>
<accession>A0AA38HHV8</accession>
<name>A0AA38HHV8_9TREE</name>
<sequence length="529" mass="54342">MDSLGGPSRARTSQAPDTGFNALGGPSSSGPSTGGTSSSSRGPHFGHYSTASSSSYAPVLIKRSPDKDLHLPSLPNGGEGIPAGLALRYPYPLPIASLLDLAYTIHHHYVLSSLSALSPGHTLGVAAGTAESATSTGAGLLLTAAGCRAVVLVLVVGCSRRWRARGGWVAAVCGISVGAGIWEDCAERLGARGGHGGRVGHERGPAGHAKGGGGGQSWFLYMILYLLLLRLSPPSHRSHPFSLRPPREPRQTDVPFAFHSEDLEYTPKSARIRRYSSARPRGGVRAGPGPGQRSQAVSPASRRGDGGRGVGGLFGAYRHHASQGALQAGLSSGAHYANHELDDEAPHAAFHSDEEYDHDDRYDEDGFSVNSSSDVEDDASETSSLFSESSIIDLPPPLSPHRIIPPSLSVTSGLALALTDRSAGQPILGSRAGGGGGEAGGVRRSGSARFLGRSWGSVLTGPGSVPGPGLGAGDGGREHGEMMGWVGRRGREDGAAAGGQIDSRGGRGGVSIEASREGSAERGYGTFTP</sequence>
<dbReference type="EMBL" id="JAKWFO010000001">
    <property type="protein sequence ID" value="KAI9639814.1"/>
    <property type="molecule type" value="Genomic_DNA"/>
</dbReference>
<feature type="region of interest" description="Disordered" evidence="1">
    <location>
        <begin position="458"/>
        <end position="529"/>
    </location>
</feature>
<feature type="region of interest" description="Disordered" evidence="1">
    <location>
        <begin position="357"/>
        <end position="391"/>
    </location>
</feature>
<feature type="compositionally biased region" description="Low complexity" evidence="1">
    <location>
        <begin position="24"/>
        <end position="40"/>
    </location>
</feature>
<protein>
    <submittedName>
        <fullName evidence="2">Uncharacterized protein</fullName>
    </submittedName>
</protein>
<gene>
    <name evidence="2" type="ORF">MKK02DRAFT_40141</name>
</gene>